<dbReference type="InterPro" id="IPR050767">
    <property type="entry name" value="Sel1_AlgK"/>
</dbReference>
<dbReference type="RefSeq" id="WP_144279925.1">
    <property type="nucleotide sequence ID" value="NZ_CP041730.1"/>
</dbReference>
<gene>
    <name evidence="1" type="ORF">FNU76_20510</name>
</gene>
<keyword evidence="2" id="KW-1185">Reference proteome</keyword>
<organism evidence="1 2">
    <name type="scientific">Chitinimonas arctica</name>
    <dbReference type="NCBI Taxonomy" id="2594795"/>
    <lineage>
        <taxon>Bacteria</taxon>
        <taxon>Pseudomonadati</taxon>
        <taxon>Pseudomonadota</taxon>
        <taxon>Betaproteobacteria</taxon>
        <taxon>Neisseriales</taxon>
        <taxon>Chitinibacteraceae</taxon>
        <taxon>Chitinimonas</taxon>
    </lineage>
</organism>
<reference evidence="2" key="1">
    <citation type="submission" date="2019-07" db="EMBL/GenBank/DDBJ databases">
        <title>Chitinimonas sp. nov., isolated from Ny-Alesund, arctica soil.</title>
        <authorList>
            <person name="Xu Q."/>
            <person name="Peng F."/>
        </authorList>
    </citation>
    <scope>NUCLEOTIDE SEQUENCE [LARGE SCALE GENOMIC DNA]</scope>
    <source>
        <strain evidence="2">R3-44</strain>
    </source>
</reference>
<evidence type="ECO:0000313" key="1">
    <source>
        <dbReference type="EMBL" id="QDQ28542.1"/>
    </source>
</evidence>
<protein>
    <submittedName>
        <fullName evidence="1">Sel1 repeat family protein</fullName>
    </submittedName>
</protein>
<proteinExistence type="predicted"/>
<dbReference type="SUPFAM" id="SSF81901">
    <property type="entry name" value="HCP-like"/>
    <property type="match status" value="1"/>
</dbReference>
<sequence>MPLRLPHIVLALCLCASQASDLDGAFAAYGKGDHPRALREYRALAERGNALAQFNYAMMLKRGEAGEDDVDWLPWLEKAAAGKVMNAAYALGLAYEHGEGTPTSQPLATHWFQVAAEQGHTQAQLSLGTQYFLGRGIAKDFRLAAKWYEKAAEGGDMAAQYLIASMYEHGDGVAANRAQALSWYIAAARQGDAVAKLKAEALARQP</sequence>
<dbReference type="InterPro" id="IPR011990">
    <property type="entry name" value="TPR-like_helical_dom_sf"/>
</dbReference>
<dbReference type="Gene3D" id="1.25.40.10">
    <property type="entry name" value="Tetratricopeptide repeat domain"/>
    <property type="match status" value="1"/>
</dbReference>
<dbReference type="OrthoDB" id="4350430at2"/>
<name>A0A516SK56_9NEIS</name>
<dbReference type="Pfam" id="PF08238">
    <property type="entry name" value="Sel1"/>
    <property type="match status" value="4"/>
</dbReference>
<dbReference type="PANTHER" id="PTHR11102:SF160">
    <property type="entry name" value="ERAD-ASSOCIATED E3 UBIQUITIN-PROTEIN LIGASE COMPONENT HRD3"/>
    <property type="match status" value="1"/>
</dbReference>
<accession>A0A516SK56</accession>
<evidence type="ECO:0000313" key="2">
    <source>
        <dbReference type="Proteomes" id="UP000317550"/>
    </source>
</evidence>
<dbReference type="Proteomes" id="UP000317550">
    <property type="component" value="Chromosome"/>
</dbReference>
<dbReference type="EMBL" id="CP041730">
    <property type="protein sequence ID" value="QDQ28542.1"/>
    <property type="molecule type" value="Genomic_DNA"/>
</dbReference>
<dbReference type="PANTHER" id="PTHR11102">
    <property type="entry name" value="SEL-1-LIKE PROTEIN"/>
    <property type="match status" value="1"/>
</dbReference>
<dbReference type="InterPro" id="IPR006597">
    <property type="entry name" value="Sel1-like"/>
</dbReference>
<dbReference type="SMART" id="SM00671">
    <property type="entry name" value="SEL1"/>
    <property type="match status" value="4"/>
</dbReference>
<dbReference type="KEGG" id="cari:FNU76_20510"/>
<dbReference type="AlphaFoldDB" id="A0A516SK56"/>